<evidence type="ECO:0000313" key="3">
    <source>
        <dbReference type="EMBL" id="NGP75948.1"/>
    </source>
</evidence>
<accession>A0A6M1SUZ1</accession>
<keyword evidence="1" id="KW-0328">Glycosyltransferase</keyword>
<proteinExistence type="predicted"/>
<dbReference type="NCBIfam" id="TIGR00696">
    <property type="entry name" value="wecG_tagA_cpsF"/>
    <property type="match status" value="1"/>
</dbReference>
<protein>
    <submittedName>
        <fullName evidence="3">WecB/TagA/CpsF family glycosyltransferase</fullName>
    </submittedName>
</protein>
<comment type="caution">
    <text evidence="3">The sequence shown here is derived from an EMBL/GenBank/DDBJ whole genome shotgun (WGS) entry which is preliminary data.</text>
</comment>
<dbReference type="EMBL" id="JAALLT010000002">
    <property type="protein sequence ID" value="NGP75948.1"/>
    <property type="molecule type" value="Genomic_DNA"/>
</dbReference>
<gene>
    <name evidence="3" type="ORF">G3570_04835</name>
</gene>
<dbReference type="GO" id="GO:0016758">
    <property type="term" value="F:hexosyltransferase activity"/>
    <property type="evidence" value="ECO:0007669"/>
    <property type="project" value="TreeGrafter"/>
</dbReference>
<dbReference type="PANTHER" id="PTHR34136:SF1">
    <property type="entry name" value="UDP-N-ACETYL-D-MANNOSAMINURONIC ACID TRANSFERASE"/>
    <property type="match status" value="1"/>
</dbReference>
<dbReference type="Proteomes" id="UP000473278">
    <property type="component" value="Unassembled WGS sequence"/>
</dbReference>
<evidence type="ECO:0000313" key="4">
    <source>
        <dbReference type="Proteomes" id="UP000473278"/>
    </source>
</evidence>
<evidence type="ECO:0000256" key="1">
    <source>
        <dbReference type="ARBA" id="ARBA00022676"/>
    </source>
</evidence>
<name>A0A6M1SUZ1_9BACT</name>
<dbReference type="PANTHER" id="PTHR34136">
    <property type="match status" value="1"/>
</dbReference>
<reference evidence="3 4" key="1">
    <citation type="submission" date="2020-02" db="EMBL/GenBank/DDBJ databases">
        <title>Balneolaceae bacterium YR4-1, complete genome.</title>
        <authorList>
            <person name="Li Y."/>
            <person name="Wu S."/>
        </authorList>
    </citation>
    <scope>NUCLEOTIDE SEQUENCE [LARGE SCALE GENOMIC DNA]</scope>
    <source>
        <strain evidence="3 4">YR4-1</strain>
    </source>
</reference>
<keyword evidence="2 3" id="KW-0808">Transferase</keyword>
<dbReference type="AlphaFoldDB" id="A0A6M1SUZ1"/>
<dbReference type="Pfam" id="PF03808">
    <property type="entry name" value="Glyco_tran_WecG"/>
    <property type="match status" value="1"/>
</dbReference>
<dbReference type="RefSeq" id="WP_165139867.1">
    <property type="nucleotide sequence ID" value="NZ_JAALLT010000002.1"/>
</dbReference>
<organism evidence="3 4">
    <name type="scientific">Halalkalibaculum roseum</name>
    <dbReference type="NCBI Taxonomy" id="2709311"/>
    <lineage>
        <taxon>Bacteria</taxon>
        <taxon>Pseudomonadati</taxon>
        <taxon>Balneolota</taxon>
        <taxon>Balneolia</taxon>
        <taxon>Balneolales</taxon>
        <taxon>Balneolaceae</taxon>
        <taxon>Halalkalibaculum</taxon>
    </lineage>
</organism>
<dbReference type="InterPro" id="IPR004629">
    <property type="entry name" value="WecG_TagA_CpsF"/>
</dbReference>
<keyword evidence="4" id="KW-1185">Reference proteome</keyword>
<evidence type="ECO:0000256" key="2">
    <source>
        <dbReference type="ARBA" id="ARBA00022679"/>
    </source>
</evidence>
<dbReference type="CDD" id="cd06533">
    <property type="entry name" value="Glyco_transf_WecG_TagA"/>
    <property type="match status" value="1"/>
</dbReference>
<sequence>MILFDYPIHLSYPDYPFEGKKIINTINPHSYCVAKKDKNFEKALKDSDRLIPDGAGIVWAARLLKGEKIERITGADMHAYLLSQAQEHSLKVYYLGSTEETLQKIEERISVEYPAVKVGSFSPPFKQVFSENDNDKMIEKVKAFSPDILFVGMTAPKQEKWAHQHKEDLNASVICSIGAVFDFFAGTVQRSPEWMQNLGLEWLHRSLKSPRRLGKRNLRSNPEFVLDVLKSKFGFNI</sequence>